<dbReference type="InterPro" id="IPR035906">
    <property type="entry name" value="MetI-like_sf"/>
</dbReference>
<gene>
    <name evidence="9" type="ORF">S06H3_18935</name>
</gene>
<evidence type="ECO:0000256" key="6">
    <source>
        <dbReference type="ARBA" id="ARBA00023136"/>
    </source>
</evidence>
<dbReference type="GO" id="GO:0055085">
    <property type="term" value="P:transmembrane transport"/>
    <property type="evidence" value="ECO:0007669"/>
    <property type="project" value="InterPro"/>
</dbReference>
<keyword evidence="3" id="KW-1003">Cell membrane</keyword>
<proteinExistence type="predicted"/>
<keyword evidence="4 7" id="KW-0812">Transmembrane</keyword>
<dbReference type="InterPro" id="IPR000515">
    <property type="entry name" value="MetI-like"/>
</dbReference>
<evidence type="ECO:0000313" key="9">
    <source>
        <dbReference type="EMBL" id="GAI02928.1"/>
    </source>
</evidence>
<dbReference type="PANTHER" id="PTHR30193">
    <property type="entry name" value="ABC TRANSPORTER PERMEASE PROTEIN"/>
    <property type="match status" value="1"/>
</dbReference>
<comment type="subcellular location">
    <subcellularLocation>
        <location evidence="1">Cell membrane</location>
        <topology evidence="1">Multi-pass membrane protein</topology>
    </subcellularLocation>
</comment>
<feature type="non-terminal residue" evidence="9">
    <location>
        <position position="153"/>
    </location>
</feature>
<feature type="transmembrane region" description="Helical" evidence="7">
    <location>
        <begin position="21"/>
        <end position="46"/>
    </location>
</feature>
<evidence type="ECO:0000256" key="3">
    <source>
        <dbReference type="ARBA" id="ARBA00022475"/>
    </source>
</evidence>
<feature type="transmembrane region" description="Helical" evidence="7">
    <location>
        <begin position="112"/>
        <end position="132"/>
    </location>
</feature>
<name>X1K8L0_9ZZZZ</name>
<evidence type="ECO:0000256" key="7">
    <source>
        <dbReference type="SAM" id="Phobius"/>
    </source>
</evidence>
<evidence type="ECO:0000256" key="5">
    <source>
        <dbReference type="ARBA" id="ARBA00022989"/>
    </source>
</evidence>
<dbReference type="InterPro" id="IPR051393">
    <property type="entry name" value="ABC_transporter_permease"/>
</dbReference>
<dbReference type="EMBL" id="BARV01009638">
    <property type="protein sequence ID" value="GAI02928.1"/>
    <property type="molecule type" value="Genomic_DNA"/>
</dbReference>
<keyword evidence="6 7" id="KW-0472">Membrane</keyword>
<evidence type="ECO:0000256" key="2">
    <source>
        <dbReference type="ARBA" id="ARBA00022448"/>
    </source>
</evidence>
<dbReference type="PROSITE" id="PS50928">
    <property type="entry name" value="ABC_TM1"/>
    <property type="match status" value="1"/>
</dbReference>
<dbReference type="GO" id="GO:0005886">
    <property type="term" value="C:plasma membrane"/>
    <property type="evidence" value="ECO:0007669"/>
    <property type="project" value="UniProtKB-SubCell"/>
</dbReference>
<protein>
    <recommendedName>
        <fullName evidence="8">ABC transmembrane type-1 domain-containing protein</fullName>
    </recommendedName>
</protein>
<dbReference type="AlphaFoldDB" id="X1K8L0"/>
<evidence type="ECO:0000259" key="8">
    <source>
        <dbReference type="PROSITE" id="PS50928"/>
    </source>
</evidence>
<reference evidence="9" key="1">
    <citation type="journal article" date="2014" name="Front. Microbiol.">
        <title>High frequency of phylogenetically diverse reductive dehalogenase-homologous genes in deep subseafloor sedimentary metagenomes.</title>
        <authorList>
            <person name="Kawai M."/>
            <person name="Futagami T."/>
            <person name="Toyoda A."/>
            <person name="Takaki Y."/>
            <person name="Nishi S."/>
            <person name="Hori S."/>
            <person name="Arai W."/>
            <person name="Tsubouchi T."/>
            <person name="Morono Y."/>
            <person name="Uchiyama I."/>
            <person name="Ito T."/>
            <person name="Fujiyama A."/>
            <person name="Inagaki F."/>
            <person name="Takami H."/>
        </authorList>
    </citation>
    <scope>NUCLEOTIDE SEQUENCE</scope>
    <source>
        <strain evidence="9">Expedition CK06-06</strain>
    </source>
</reference>
<feature type="transmembrane region" description="Helical" evidence="7">
    <location>
        <begin position="82"/>
        <end position="103"/>
    </location>
</feature>
<evidence type="ECO:0000256" key="1">
    <source>
        <dbReference type="ARBA" id="ARBA00004651"/>
    </source>
</evidence>
<dbReference type="Gene3D" id="1.10.3720.10">
    <property type="entry name" value="MetI-like"/>
    <property type="match status" value="1"/>
</dbReference>
<comment type="caution">
    <text evidence="9">The sequence shown here is derived from an EMBL/GenBank/DDBJ whole genome shotgun (WGS) entry which is preliminary data.</text>
</comment>
<dbReference type="SUPFAM" id="SSF161098">
    <property type="entry name" value="MetI-like"/>
    <property type="match status" value="1"/>
</dbReference>
<keyword evidence="2" id="KW-0813">Transport</keyword>
<dbReference type="PANTHER" id="PTHR30193:SF37">
    <property type="entry name" value="INNER MEMBRANE ABC TRANSPORTER PERMEASE PROTEIN YCJO"/>
    <property type="match status" value="1"/>
</dbReference>
<accession>X1K8L0</accession>
<organism evidence="9">
    <name type="scientific">marine sediment metagenome</name>
    <dbReference type="NCBI Taxonomy" id="412755"/>
    <lineage>
        <taxon>unclassified sequences</taxon>
        <taxon>metagenomes</taxon>
        <taxon>ecological metagenomes</taxon>
    </lineage>
</organism>
<sequence>MKTKVISKRRIFTDQNLKYWLLLPVFFVTLAVAIIPLVYSIGLSFFKWIVTRPDLPISFAGLGNWVYILEDMTFWEALARTLTFTAAVVVIEFSLGLGIALLLNRPFYGAKIILPLMVLPVMLSPIVVGLMWRYLYNGDFGLIAWILKTIGFE</sequence>
<keyword evidence="5 7" id="KW-1133">Transmembrane helix</keyword>
<feature type="domain" description="ABC transmembrane type-1" evidence="8">
    <location>
        <begin position="78"/>
        <end position="153"/>
    </location>
</feature>
<evidence type="ECO:0000256" key="4">
    <source>
        <dbReference type="ARBA" id="ARBA00022692"/>
    </source>
</evidence>